<evidence type="ECO:0000256" key="1">
    <source>
        <dbReference type="ARBA" id="ARBA00001968"/>
    </source>
</evidence>
<keyword evidence="5" id="KW-0479">Metal-binding</keyword>
<feature type="domain" description="DUF8040" evidence="10">
    <location>
        <begin position="7"/>
        <end position="84"/>
    </location>
</feature>
<feature type="compositionally biased region" description="Polar residues" evidence="8">
    <location>
        <begin position="240"/>
        <end position="249"/>
    </location>
</feature>
<feature type="compositionally biased region" description="Polar residues" evidence="8">
    <location>
        <begin position="256"/>
        <end position="271"/>
    </location>
</feature>
<evidence type="ECO:0000256" key="8">
    <source>
        <dbReference type="SAM" id="MobiDB-lite"/>
    </source>
</evidence>
<accession>A0A2N9H5S7</accession>
<keyword evidence="6" id="KW-0378">Hydrolase</keyword>
<evidence type="ECO:0000256" key="3">
    <source>
        <dbReference type="ARBA" id="ARBA00006958"/>
    </source>
</evidence>
<comment type="subcellular location">
    <subcellularLocation>
        <location evidence="2">Nucleus</location>
    </subcellularLocation>
</comment>
<dbReference type="PANTHER" id="PTHR22930:SF281">
    <property type="entry name" value="NUCLEASE"/>
    <property type="match status" value="1"/>
</dbReference>
<keyword evidence="4" id="KW-0540">Nuclease</keyword>
<dbReference type="Pfam" id="PF13359">
    <property type="entry name" value="DDE_Tnp_4"/>
    <property type="match status" value="1"/>
</dbReference>
<evidence type="ECO:0000256" key="2">
    <source>
        <dbReference type="ARBA" id="ARBA00004123"/>
    </source>
</evidence>
<name>A0A2N9H5S7_FAGSY</name>
<proteinExistence type="inferred from homology"/>
<dbReference type="GO" id="GO:0005634">
    <property type="term" value="C:nucleus"/>
    <property type="evidence" value="ECO:0007669"/>
    <property type="project" value="UniProtKB-SubCell"/>
</dbReference>
<comment type="cofactor">
    <cofactor evidence="1">
        <name>a divalent metal cation</name>
        <dbReference type="ChEBI" id="CHEBI:60240"/>
    </cofactor>
</comment>
<dbReference type="GO" id="GO:0004518">
    <property type="term" value="F:nuclease activity"/>
    <property type="evidence" value="ECO:0007669"/>
    <property type="project" value="UniProtKB-KW"/>
</dbReference>
<dbReference type="GO" id="GO:0016787">
    <property type="term" value="F:hydrolase activity"/>
    <property type="evidence" value="ECO:0007669"/>
    <property type="project" value="UniProtKB-KW"/>
</dbReference>
<organism evidence="11">
    <name type="scientific">Fagus sylvatica</name>
    <name type="common">Beechnut</name>
    <dbReference type="NCBI Taxonomy" id="28930"/>
    <lineage>
        <taxon>Eukaryota</taxon>
        <taxon>Viridiplantae</taxon>
        <taxon>Streptophyta</taxon>
        <taxon>Embryophyta</taxon>
        <taxon>Tracheophyta</taxon>
        <taxon>Spermatophyta</taxon>
        <taxon>Magnoliopsida</taxon>
        <taxon>eudicotyledons</taxon>
        <taxon>Gunneridae</taxon>
        <taxon>Pentapetalae</taxon>
        <taxon>rosids</taxon>
        <taxon>fabids</taxon>
        <taxon>Fagales</taxon>
        <taxon>Fagaceae</taxon>
        <taxon>Fagus</taxon>
    </lineage>
</organism>
<feature type="region of interest" description="Disordered" evidence="8">
    <location>
        <begin position="211"/>
        <end position="290"/>
    </location>
</feature>
<protein>
    <submittedName>
        <fullName evidence="11">Uncharacterized protein</fullName>
    </submittedName>
</protein>
<dbReference type="EMBL" id="OIVN01002857">
    <property type="protein sequence ID" value="SPD06989.1"/>
    <property type="molecule type" value="Genomic_DNA"/>
</dbReference>
<dbReference type="Pfam" id="PF26138">
    <property type="entry name" value="DUF8040"/>
    <property type="match status" value="1"/>
</dbReference>
<evidence type="ECO:0000259" key="9">
    <source>
        <dbReference type="Pfam" id="PF13359"/>
    </source>
</evidence>
<evidence type="ECO:0000256" key="7">
    <source>
        <dbReference type="ARBA" id="ARBA00023242"/>
    </source>
</evidence>
<evidence type="ECO:0000256" key="5">
    <source>
        <dbReference type="ARBA" id="ARBA00022723"/>
    </source>
</evidence>
<comment type="similarity">
    <text evidence="3">Belongs to the HARBI1 family.</text>
</comment>
<reference evidence="11" key="1">
    <citation type="submission" date="2018-02" db="EMBL/GenBank/DDBJ databases">
        <authorList>
            <person name="Cohen D.B."/>
            <person name="Kent A.D."/>
        </authorList>
    </citation>
    <scope>NUCLEOTIDE SEQUENCE</scope>
</reference>
<keyword evidence="7" id="KW-0539">Nucleus</keyword>
<dbReference type="GO" id="GO:0046872">
    <property type="term" value="F:metal ion binding"/>
    <property type="evidence" value="ECO:0007669"/>
    <property type="project" value="UniProtKB-KW"/>
</dbReference>
<feature type="compositionally biased region" description="Acidic residues" evidence="8">
    <location>
        <begin position="229"/>
        <end position="239"/>
    </location>
</feature>
<gene>
    <name evidence="11" type="ORF">FSB_LOCUS34871</name>
</gene>
<evidence type="ECO:0000256" key="6">
    <source>
        <dbReference type="ARBA" id="ARBA00022801"/>
    </source>
</evidence>
<dbReference type="InterPro" id="IPR027806">
    <property type="entry name" value="HARBI1_dom"/>
</dbReference>
<dbReference type="AlphaFoldDB" id="A0A2N9H5S7"/>
<dbReference type="PANTHER" id="PTHR22930">
    <property type="match status" value="1"/>
</dbReference>
<evidence type="ECO:0000313" key="11">
    <source>
        <dbReference type="EMBL" id="SPD06989.1"/>
    </source>
</evidence>
<sequence>MVFNGDLECLENTRMDRHSFHRLCDMLKTTGRLSATRNMNVEEMVAMFLHIVAHDVKNRVIKRQFARSGETISRQFNKVLNSIIRLYDDLLEKPEPVPEDSTDSVWKWFKNCLGALDGTYIKVNVLAEDRPRYRTRKNEIATNVLGVCTQDLKFIYVLTGWEGSAADSRILRNAVFRTNGLRYGHPGAAGLRNKPFPHYDDLAHVFGKDRATGFSAEGPSDTAQTVDREEAEENEDLYDTNDSLASTQGPPVAASLASTQGPPIARSSDNPSGTSTSTSTKRKKGKKSDPVFMQLVDNLSNMSKVYEGATESMKKLAETFKHEADGANRRMKVHEELIFAGGGLTDEEIVKVGGIITADCNKTDYFFTLGGHFKKLYVYSLLQKRL</sequence>
<feature type="domain" description="DDE Tnp4" evidence="9">
    <location>
        <begin position="116"/>
        <end position="221"/>
    </location>
</feature>
<evidence type="ECO:0000259" key="10">
    <source>
        <dbReference type="Pfam" id="PF26138"/>
    </source>
</evidence>
<dbReference type="InterPro" id="IPR058353">
    <property type="entry name" value="DUF8040"/>
</dbReference>
<dbReference type="InterPro" id="IPR045249">
    <property type="entry name" value="HARBI1-like"/>
</dbReference>
<evidence type="ECO:0000256" key="4">
    <source>
        <dbReference type="ARBA" id="ARBA00022722"/>
    </source>
</evidence>